<dbReference type="SUPFAM" id="SSF50370">
    <property type="entry name" value="Ricin B-like lectins"/>
    <property type="match status" value="1"/>
</dbReference>
<feature type="chain" id="PRO_5004525228" evidence="1">
    <location>
        <begin position="30"/>
        <end position="148"/>
    </location>
</feature>
<dbReference type="EMBL" id="AOPZ01000359">
    <property type="protein sequence ID" value="EPH40932.1"/>
    <property type="molecule type" value="Genomic_DNA"/>
</dbReference>
<keyword evidence="4" id="KW-1185">Reference proteome</keyword>
<dbReference type="OrthoDB" id="4169228at2"/>
<gene>
    <name evidence="3" type="ORF">STRAU_6013</name>
</gene>
<evidence type="ECO:0000256" key="1">
    <source>
        <dbReference type="SAM" id="SignalP"/>
    </source>
</evidence>
<evidence type="ECO:0000313" key="3">
    <source>
        <dbReference type="EMBL" id="EPH40932.1"/>
    </source>
</evidence>
<keyword evidence="1" id="KW-0732">Signal</keyword>
<dbReference type="CDD" id="cd23415">
    <property type="entry name" value="beta-trefoil_Ricin_AH"/>
    <property type="match status" value="1"/>
</dbReference>
<dbReference type="PROSITE" id="PS50231">
    <property type="entry name" value="RICIN_B_LECTIN"/>
    <property type="match status" value="1"/>
</dbReference>
<dbReference type="InterPro" id="IPR035992">
    <property type="entry name" value="Ricin_B-like_lectins"/>
</dbReference>
<feature type="domain" description="Ricin B lectin" evidence="2">
    <location>
        <begin position="63"/>
        <end position="132"/>
    </location>
</feature>
<dbReference type="Pfam" id="PF14200">
    <property type="entry name" value="RicinB_lectin_2"/>
    <property type="match status" value="1"/>
</dbReference>
<evidence type="ECO:0000313" key="4">
    <source>
        <dbReference type="Proteomes" id="UP000014629"/>
    </source>
</evidence>
<dbReference type="RefSeq" id="WP_016644134.1">
    <property type="nucleotide sequence ID" value="NZ_AOPZ01000359.1"/>
</dbReference>
<dbReference type="Gene3D" id="2.80.10.50">
    <property type="match status" value="1"/>
</dbReference>
<dbReference type="InterPro" id="IPR000772">
    <property type="entry name" value="Ricin_B_lectin"/>
</dbReference>
<comment type="caution">
    <text evidence="3">The sequence shown here is derived from an EMBL/GenBank/DDBJ whole genome shotgun (WGS) entry which is preliminary data.</text>
</comment>
<feature type="signal peptide" evidence="1">
    <location>
        <begin position="1"/>
        <end position="29"/>
    </location>
</feature>
<evidence type="ECO:0000259" key="2">
    <source>
        <dbReference type="Pfam" id="PF14200"/>
    </source>
</evidence>
<accession>S4AHK1</accession>
<name>S4AHK1_9ACTN</name>
<dbReference type="Proteomes" id="UP000014629">
    <property type="component" value="Unassembled WGS sequence"/>
</dbReference>
<organism evidence="3 4">
    <name type="scientific">Streptomyces aurantiacus JA 4570</name>
    <dbReference type="NCBI Taxonomy" id="1286094"/>
    <lineage>
        <taxon>Bacteria</taxon>
        <taxon>Bacillati</taxon>
        <taxon>Actinomycetota</taxon>
        <taxon>Actinomycetes</taxon>
        <taxon>Kitasatosporales</taxon>
        <taxon>Streptomycetaceae</taxon>
        <taxon>Streptomyces</taxon>
        <taxon>Streptomyces aurantiacus group</taxon>
    </lineage>
</organism>
<dbReference type="PATRIC" id="fig|1286094.4.peg.5942"/>
<sequence>MKKRLMGKFAAAAVLVPVLATAGTGEAFAAGHAVTWKNKGNGKYLAYFNGKVRTTSATGASMKWTETKRSDGTYTMKHRLTGKCLDSNGRGSVYLRSCNGGSHQKWHEIKYSAGWRLKNKATGRTLGLGSGGLARTAVDLGYPHQRWS</sequence>
<protein>
    <submittedName>
        <fullName evidence="3">Putative Actinohivin</fullName>
    </submittedName>
</protein>
<proteinExistence type="predicted"/>
<reference evidence="3 4" key="1">
    <citation type="submission" date="2013-02" db="EMBL/GenBank/DDBJ databases">
        <title>Draft Genome Sequence of Streptomyces aurantiacus, Which Produces Setomimycin.</title>
        <authorList>
            <person name="Gruening B.A."/>
            <person name="Praeg A."/>
            <person name="Erxleben A."/>
            <person name="Guenther S."/>
            <person name="Mueller M."/>
        </authorList>
    </citation>
    <scope>NUCLEOTIDE SEQUENCE [LARGE SCALE GENOMIC DNA]</scope>
    <source>
        <strain evidence="3 4">JA 4570</strain>
    </source>
</reference>
<dbReference type="AlphaFoldDB" id="S4AHK1"/>